<gene>
    <name evidence="2" type="ORF">METZ01_LOCUS410718</name>
</gene>
<proteinExistence type="predicted"/>
<protein>
    <submittedName>
        <fullName evidence="2">Uncharacterized protein</fullName>
    </submittedName>
</protein>
<feature type="region of interest" description="Disordered" evidence="1">
    <location>
        <begin position="1"/>
        <end position="57"/>
    </location>
</feature>
<feature type="non-terminal residue" evidence="2">
    <location>
        <position position="57"/>
    </location>
</feature>
<organism evidence="2">
    <name type="scientific">marine metagenome</name>
    <dbReference type="NCBI Taxonomy" id="408172"/>
    <lineage>
        <taxon>unclassified sequences</taxon>
        <taxon>metagenomes</taxon>
        <taxon>ecological metagenomes</taxon>
    </lineage>
</organism>
<reference evidence="2" key="1">
    <citation type="submission" date="2018-05" db="EMBL/GenBank/DDBJ databases">
        <authorList>
            <person name="Lanie J.A."/>
            <person name="Ng W.-L."/>
            <person name="Kazmierczak K.M."/>
            <person name="Andrzejewski T.M."/>
            <person name="Davidsen T.M."/>
            <person name="Wayne K.J."/>
            <person name="Tettelin H."/>
            <person name="Glass J.I."/>
            <person name="Rusch D."/>
            <person name="Podicherti R."/>
            <person name="Tsui H.-C.T."/>
            <person name="Winkler M.E."/>
        </authorList>
    </citation>
    <scope>NUCLEOTIDE SEQUENCE</scope>
</reference>
<evidence type="ECO:0000256" key="1">
    <source>
        <dbReference type="SAM" id="MobiDB-lite"/>
    </source>
</evidence>
<sequence>MADTPWRLAKIQPSSKDSRNRARQPISRRRPAYDGNTTFESYSNSPLWTATPKPKLK</sequence>
<feature type="compositionally biased region" description="Polar residues" evidence="1">
    <location>
        <begin position="35"/>
        <end position="48"/>
    </location>
</feature>
<evidence type="ECO:0000313" key="2">
    <source>
        <dbReference type="EMBL" id="SVD57864.1"/>
    </source>
</evidence>
<dbReference type="AlphaFoldDB" id="A0A382WGX9"/>
<dbReference type="EMBL" id="UINC01159650">
    <property type="protein sequence ID" value="SVD57864.1"/>
    <property type="molecule type" value="Genomic_DNA"/>
</dbReference>
<name>A0A382WGX9_9ZZZZ</name>
<accession>A0A382WGX9</accession>